<organism evidence="3 4">
    <name type="scientific">Cellulomonas composti</name>
    <dbReference type="NCBI Taxonomy" id="266130"/>
    <lineage>
        <taxon>Bacteria</taxon>
        <taxon>Bacillati</taxon>
        <taxon>Actinomycetota</taxon>
        <taxon>Actinomycetes</taxon>
        <taxon>Micrococcales</taxon>
        <taxon>Cellulomonadaceae</taxon>
        <taxon>Cellulomonas</taxon>
    </lineage>
</organism>
<name>A0A511J7B5_9CELL</name>
<dbReference type="CDD" id="cd00146">
    <property type="entry name" value="PKD"/>
    <property type="match status" value="1"/>
</dbReference>
<dbReference type="Gene3D" id="2.60.40.10">
    <property type="entry name" value="Immunoglobulins"/>
    <property type="match status" value="1"/>
</dbReference>
<gene>
    <name evidence="3" type="ORF">CCO02nite_05390</name>
</gene>
<dbReference type="InterPro" id="IPR013783">
    <property type="entry name" value="Ig-like_fold"/>
</dbReference>
<evidence type="ECO:0000313" key="4">
    <source>
        <dbReference type="Proteomes" id="UP000321720"/>
    </source>
</evidence>
<dbReference type="InterPro" id="IPR035986">
    <property type="entry name" value="PKD_dom_sf"/>
</dbReference>
<comment type="caution">
    <text evidence="3">The sequence shown here is derived from an EMBL/GenBank/DDBJ whole genome shotgun (WGS) entry which is preliminary data.</text>
</comment>
<dbReference type="OrthoDB" id="5192284at2"/>
<accession>A0A511J7B5</accession>
<dbReference type="EMBL" id="BJWG01000002">
    <property type="protein sequence ID" value="GEL93881.1"/>
    <property type="molecule type" value="Genomic_DNA"/>
</dbReference>
<reference evidence="3 4" key="1">
    <citation type="submission" date="2019-07" db="EMBL/GenBank/DDBJ databases">
        <title>Whole genome shotgun sequence of Cellulomonas composti NBRC 100758.</title>
        <authorList>
            <person name="Hosoyama A."/>
            <person name="Uohara A."/>
            <person name="Ohji S."/>
            <person name="Ichikawa N."/>
        </authorList>
    </citation>
    <scope>NUCLEOTIDE SEQUENCE [LARGE SCALE GENOMIC DNA]</scope>
    <source>
        <strain evidence="3 4">NBRC 100758</strain>
    </source>
</reference>
<feature type="chain" id="PRO_5021875813" description="PKD domain-containing protein" evidence="1">
    <location>
        <begin position="26"/>
        <end position="279"/>
    </location>
</feature>
<dbReference type="Proteomes" id="UP000321720">
    <property type="component" value="Unassembled WGS sequence"/>
</dbReference>
<proteinExistence type="predicted"/>
<dbReference type="RefSeq" id="WP_146841518.1">
    <property type="nucleotide sequence ID" value="NZ_BJWG01000002.1"/>
</dbReference>
<protein>
    <recommendedName>
        <fullName evidence="2">PKD domain-containing protein</fullName>
    </recommendedName>
</protein>
<dbReference type="PROSITE" id="PS50093">
    <property type="entry name" value="PKD"/>
    <property type="match status" value="1"/>
</dbReference>
<dbReference type="InterPro" id="IPR000601">
    <property type="entry name" value="PKD_dom"/>
</dbReference>
<dbReference type="SUPFAM" id="SSF49299">
    <property type="entry name" value="PKD domain"/>
    <property type="match status" value="1"/>
</dbReference>
<evidence type="ECO:0000259" key="2">
    <source>
        <dbReference type="PROSITE" id="PS50093"/>
    </source>
</evidence>
<evidence type="ECO:0000256" key="1">
    <source>
        <dbReference type="SAM" id="SignalP"/>
    </source>
</evidence>
<sequence length="279" mass="31164">MRARIVPIVATVVFAVTLLSPGAGAVEGWLPGDDTARVVTFERNEEYRDYLHNDPGPGARVVEFDRTLSCYFPPAYSQGCPPIDPGRPPMSLVCEDGEPLQPLWRRVRFDSSSDWGDWDLRLNWTCPEDVLPPFLERDLRVLTIEPLAVNQQPAGGDVLVRKPLIVFAEPAVREYHVVLFGEYGVDVRVTPVEYTWDFGDGTTLTTADPGSPYPDFDVTHLYSSLGTRTVSLTTTWTGEYRVDADPLHKWRQVDGTATTTATGEQFEVVERRSHLIPGT</sequence>
<dbReference type="AlphaFoldDB" id="A0A511J7B5"/>
<keyword evidence="4" id="KW-1185">Reference proteome</keyword>
<feature type="domain" description="PKD" evidence="2">
    <location>
        <begin position="190"/>
        <end position="235"/>
    </location>
</feature>
<dbReference type="GO" id="GO:0005975">
    <property type="term" value="P:carbohydrate metabolic process"/>
    <property type="evidence" value="ECO:0007669"/>
    <property type="project" value="UniProtKB-ARBA"/>
</dbReference>
<keyword evidence="1" id="KW-0732">Signal</keyword>
<evidence type="ECO:0000313" key="3">
    <source>
        <dbReference type="EMBL" id="GEL93881.1"/>
    </source>
</evidence>
<dbReference type="Pfam" id="PF18911">
    <property type="entry name" value="PKD_4"/>
    <property type="match status" value="1"/>
</dbReference>
<feature type="signal peptide" evidence="1">
    <location>
        <begin position="1"/>
        <end position="25"/>
    </location>
</feature>